<sequence>MAHSAAGNAARCQTVAFREPHPPRSCLLRVSAPRLEQAEPSPQDEVPITRARYSAGAFAPPATPILAKDTSRAAVAPLRGPHHTSQLLAVEDSWQRRTPLTDKQLEEFSSLVLGSSSNVWNAEERNLPASTSDREHSVDGLVAVLKGGRGVHAALTALKQLTRRGELEQIVRSLQELGKAEQEVIVRRWRYQYFLDAITASQKAKLALQFAKLAMPYVHKPALLTMSVLKACATSRDLDAGMTVVELARKHAVPVDSHMLTSLIKVCKAVGNVDKAYRVYLDMRAAGLRVDSHVYGALIATCAEAMKRDLTVMHERKDQYVLLERAFQYVADAEAAGVALQAPVWNSLMVCAGRSGELNRAFEVLTMMQQRGISANATTYGSLIESCVCARQPEKALRVFEVALQKGFQSDVKIYTQALSACMLPLPHAWERAQDVYAALQRASVRPDKKFFACLMAVAGRCGRLDTSFELLTEMAAEGIRPSSTTISAIIYACLERGNLALARRVYDLGARQSVYPVLSQFNRMMDVYASECRFGEVVSLLSDMVGAGCSPNLNTYRIIINACVFTDQAGLAFQVFALMHANKVQILQLSVAQAIYYMLVKACFSQTRLLWRPAGYPPLGPQVWTPAAAAGGPASQAMLTHHHGRGLPADRQKEAERVLAALGGHKLRRGAHQSNPFDGTPDTIDWASHALSAFHHMLSRGFRPTLELLDGLLSCMRAMMMPPDEPGSLESASHYVSPFVPLRSRDEVFELAFEPRAFAVLDEAMAKGLVPPYDPEAPMVVDMRNMPPVVAEVYVLHVLLTLERRARRRQQAAEATEAPGVGSYHHSITLLVPPFDPDLVKWPSYVDRLMNRYTAMISPDERARLRHRSEYRRARARRRRRRIAAAEAAAAAAANAVDDDGADSDSDSGLGPLGGVASSSYDELEAVISGSDDDMPSMAHHDPWGREEDIVFGNGEGGGNGGTGVGGASGELYVADSSTGLAVAATLQRMKVWMDMDYVNGTITVFAVEVTRWLKRRRQAAEAASAAAATVTGGTAAGANGSSRRSGGAAAADAAASDGVDNVLSSSGGGLGSPSAGRGAVGSAAAMGVMGGGLAASLTSARMMGIGGARGRGTPVEQQQRNIRLGMMSAGGSGGGGTTGRGLGAGPGPNHAQSSQQQQQQQVVAASSNVNSSTSMPGQPLTQAQQARSLFGSQSAGESVRVRPQGAMQPSPTRSAQRPPPLSLTDERIKETQHHGGMAGAAAAPVASHAEVSGSHARQHDATVVRSSQSAHHAGPAAVNGHLPQSNGASTNGAATNGVTSNGSVNGGVLHVTSATSQHQLQQAGHGHWRGSTGTAPPTESLVLSANQQHVEVTVGPGRPVMLQVSESAMISAAAVAAAAVPTPTGAGAVSSG</sequence>
<dbReference type="PANTHER" id="PTHR47935:SF1">
    <property type="entry name" value="PENTATRICOPEPTIDE REPEAT-CONTAINING PROTEIN MRL1, CHLOROPLASTIC"/>
    <property type="match status" value="1"/>
</dbReference>
<dbReference type="InterPro" id="IPR002885">
    <property type="entry name" value="PPR_rpt"/>
</dbReference>
<feature type="repeat" description="PPR" evidence="2">
    <location>
        <begin position="376"/>
        <end position="410"/>
    </location>
</feature>
<dbReference type="PANTHER" id="PTHR47935">
    <property type="entry name" value="PENTATRICOPEPTIDE REPEAT-CONTAINING PROTEIN MRL1, CHLOROPLASTIC"/>
    <property type="match status" value="1"/>
</dbReference>
<comment type="caution">
    <text evidence="4">The sequence shown here is derived from an EMBL/GenBank/DDBJ whole genome shotgun (WGS) entry which is preliminary data.</text>
</comment>
<keyword evidence="5" id="KW-1185">Reference proteome</keyword>
<name>A0A8J4EXN7_9CHLO</name>
<feature type="compositionally biased region" description="Low complexity" evidence="3">
    <location>
        <begin position="1241"/>
        <end position="1251"/>
    </location>
</feature>
<keyword evidence="1" id="KW-0677">Repeat</keyword>
<dbReference type="NCBIfam" id="TIGR00756">
    <property type="entry name" value="PPR"/>
    <property type="match status" value="4"/>
</dbReference>
<dbReference type="Pfam" id="PF01535">
    <property type="entry name" value="PPR"/>
    <property type="match status" value="1"/>
</dbReference>
<dbReference type="PROSITE" id="PS51375">
    <property type="entry name" value="PPR"/>
    <property type="match status" value="4"/>
</dbReference>
<proteinExistence type="predicted"/>
<feature type="repeat" description="PPR" evidence="2">
    <location>
        <begin position="448"/>
        <end position="482"/>
    </location>
</feature>
<dbReference type="InterPro" id="IPR053303">
    <property type="entry name" value="Chloroplast_PPR"/>
</dbReference>
<feature type="compositionally biased region" description="Low complexity" evidence="3">
    <location>
        <begin position="1149"/>
        <end position="1174"/>
    </location>
</feature>
<evidence type="ECO:0000256" key="2">
    <source>
        <dbReference type="PROSITE-ProRule" id="PRU00708"/>
    </source>
</evidence>
<organism evidence="4 5">
    <name type="scientific">Volvox africanus</name>
    <dbReference type="NCBI Taxonomy" id="51714"/>
    <lineage>
        <taxon>Eukaryota</taxon>
        <taxon>Viridiplantae</taxon>
        <taxon>Chlorophyta</taxon>
        <taxon>core chlorophytes</taxon>
        <taxon>Chlorophyceae</taxon>
        <taxon>CS clade</taxon>
        <taxon>Chlamydomonadales</taxon>
        <taxon>Volvocaceae</taxon>
        <taxon>Volvox</taxon>
    </lineage>
</organism>
<feature type="region of interest" description="Disordered" evidence="3">
    <location>
        <begin position="895"/>
        <end position="916"/>
    </location>
</feature>
<feature type="compositionally biased region" description="Gly residues" evidence="3">
    <location>
        <begin position="1130"/>
        <end position="1148"/>
    </location>
</feature>
<dbReference type="Pfam" id="PF13041">
    <property type="entry name" value="PPR_2"/>
    <property type="match status" value="2"/>
</dbReference>
<evidence type="ECO:0000256" key="1">
    <source>
        <dbReference type="ARBA" id="ARBA00022737"/>
    </source>
</evidence>
<evidence type="ECO:0000313" key="5">
    <source>
        <dbReference type="Proteomes" id="UP000747399"/>
    </source>
</evidence>
<evidence type="ECO:0000313" key="4">
    <source>
        <dbReference type="EMBL" id="GIL50982.1"/>
    </source>
</evidence>
<dbReference type="InterPro" id="IPR011990">
    <property type="entry name" value="TPR-like_helical_dom_sf"/>
</dbReference>
<feature type="compositionally biased region" description="Acidic residues" evidence="3">
    <location>
        <begin position="898"/>
        <end position="907"/>
    </location>
</feature>
<protein>
    <recommendedName>
        <fullName evidence="6">Pentacotripeptide-repeat region of PRORP domain-containing protein</fullName>
    </recommendedName>
</protein>
<dbReference type="Proteomes" id="UP000747399">
    <property type="component" value="Unassembled WGS sequence"/>
</dbReference>
<feature type="region of interest" description="Disordered" evidence="3">
    <location>
        <begin position="1128"/>
        <end position="1340"/>
    </location>
</feature>
<feature type="compositionally biased region" description="Polar residues" evidence="3">
    <location>
        <begin position="1175"/>
        <end position="1198"/>
    </location>
</feature>
<feature type="compositionally biased region" description="Low complexity" evidence="3">
    <location>
        <begin position="1297"/>
        <end position="1310"/>
    </location>
</feature>
<dbReference type="EMBL" id="BNCO01000010">
    <property type="protein sequence ID" value="GIL50982.1"/>
    <property type="molecule type" value="Genomic_DNA"/>
</dbReference>
<feature type="compositionally biased region" description="Polar residues" evidence="3">
    <location>
        <begin position="1284"/>
        <end position="1296"/>
    </location>
</feature>
<reference evidence="4" key="1">
    <citation type="journal article" date="2021" name="Proc. Natl. Acad. Sci. U.S.A.">
        <title>Three genomes in the algal genus Volvox reveal the fate of a haploid sex-determining region after a transition to homothallism.</title>
        <authorList>
            <person name="Yamamoto K."/>
            <person name="Hamaji T."/>
            <person name="Kawai-Toyooka H."/>
            <person name="Matsuzaki R."/>
            <person name="Takahashi F."/>
            <person name="Nishimura Y."/>
            <person name="Kawachi M."/>
            <person name="Noguchi H."/>
            <person name="Minakuchi Y."/>
            <person name="Umen J.G."/>
            <person name="Toyoda A."/>
            <person name="Nozaki H."/>
        </authorList>
    </citation>
    <scope>NUCLEOTIDE SEQUENCE</scope>
    <source>
        <strain evidence="4">NIES-3780</strain>
    </source>
</reference>
<dbReference type="Gene3D" id="1.25.40.10">
    <property type="entry name" value="Tetratricopeptide repeat domain"/>
    <property type="match status" value="3"/>
</dbReference>
<evidence type="ECO:0000256" key="3">
    <source>
        <dbReference type="SAM" id="MobiDB-lite"/>
    </source>
</evidence>
<evidence type="ECO:0008006" key="6">
    <source>
        <dbReference type="Google" id="ProtNLM"/>
    </source>
</evidence>
<gene>
    <name evidence="4" type="ORF">Vafri_7054</name>
</gene>
<feature type="compositionally biased region" description="Basic and acidic residues" evidence="3">
    <location>
        <begin position="1226"/>
        <end position="1235"/>
    </location>
</feature>
<feature type="repeat" description="PPR" evidence="2">
    <location>
        <begin position="341"/>
        <end position="375"/>
    </location>
</feature>
<feature type="repeat" description="PPR" evidence="2">
    <location>
        <begin position="256"/>
        <end position="290"/>
    </location>
</feature>
<accession>A0A8J4EXN7</accession>
<feature type="region of interest" description="Disordered" evidence="3">
    <location>
        <begin position="1027"/>
        <end position="1048"/>
    </location>
</feature>
<feature type="compositionally biased region" description="Polar residues" evidence="3">
    <location>
        <begin position="1314"/>
        <end position="1324"/>
    </location>
</feature>